<dbReference type="OrthoDB" id="1122028at2"/>
<keyword evidence="2" id="KW-1185">Reference proteome</keyword>
<dbReference type="InterPro" id="IPR007024">
    <property type="entry name" value="BLUF_domain"/>
</dbReference>
<dbReference type="SMART" id="SM01034">
    <property type="entry name" value="BLUF"/>
    <property type="match status" value="1"/>
</dbReference>
<evidence type="ECO:0000313" key="1">
    <source>
        <dbReference type="EMBL" id="BAU52468.1"/>
    </source>
</evidence>
<dbReference type="Pfam" id="PF04940">
    <property type="entry name" value="BLUF"/>
    <property type="match status" value="1"/>
</dbReference>
<dbReference type="AlphaFoldDB" id="A0A120MY36"/>
<gene>
    <name evidence="1" type="primary">ycgF_2</name>
    <name evidence="1" type="ORF">MgSA37_00629</name>
</gene>
<name>A0A120MY36_9SPHI</name>
<reference evidence="1 2" key="1">
    <citation type="submission" date="2015-12" db="EMBL/GenBank/DDBJ databases">
        <title>Genome sequence of Mucilaginibacter gotjawali.</title>
        <authorList>
            <person name="Lee J.S."/>
            <person name="Lee K.C."/>
            <person name="Kim K.K."/>
            <person name="Lee B.W."/>
        </authorList>
    </citation>
    <scope>NUCLEOTIDE SEQUENCE [LARGE SCALE GENOMIC DNA]</scope>
    <source>
        <strain evidence="1 2">SA3-7</strain>
    </source>
</reference>
<dbReference type="KEGG" id="mgot:MgSA37_00629"/>
<accession>A0A120MY36</accession>
<dbReference type="EMBL" id="AP017313">
    <property type="protein sequence ID" value="BAU52468.1"/>
    <property type="molecule type" value="Genomic_DNA"/>
</dbReference>
<organism evidence="1 2">
    <name type="scientific">Mucilaginibacter gotjawali</name>
    <dbReference type="NCBI Taxonomy" id="1550579"/>
    <lineage>
        <taxon>Bacteria</taxon>
        <taxon>Pseudomonadati</taxon>
        <taxon>Bacteroidota</taxon>
        <taxon>Sphingobacteriia</taxon>
        <taxon>Sphingobacteriales</taxon>
        <taxon>Sphingobacteriaceae</taxon>
        <taxon>Mucilaginibacter</taxon>
    </lineage>
</organism>
<evidence type="ECO:0000313" key="2">
    <source>
        <dbReference type="Proteomes" id="UP000218263"/>
    </source>
</evidence>
<dbReference type="InterPro" id="IPR036046">
    <property type="entry name" value="Acylphosphatase-like_dom_sf"/>
</dbReference>
<dbReference type="SUPFAM" id="SSF54975">
    <property type="entry name" value="Acylphosphatase/BLUF domain-like"/>
    <property type="match status" value="1"/>
</dbReference>
<proteinExistence type="predicted"/>
<protein>
    <submittedName>
        <fullName evidence="1">Blue light-and temperature-regulated antirepressor YcgF</fullName>
    </submittedName>
</protein>
<dbReference type="RefSeq" id="WP_096349792.1">
    <property type="nucleotide sequence ID" value="NZ_AP017313.1"/>
</dbReference>
<dbReference type="Gene3D" id="3.30.70.100">
    <property type="match status" value="1"/>
</dbReference>
<dbReference type="Proteomes" id="UP000218263">
    <property type="component" value="Chromosome"/>
</dbReference>
<dbReference type="GO" id="GO:0071949">
    <property type="term" value="F:FAD binding"/>
    <property type="evidence" value="ECO:0007669"/>
    <property type="project" value="InterPro"/>
</dbReference>
<dbReference type="PROSITE" id="PS50925">
    <property type="entry name" value="BLUF"/>
    <property type="match status" value="1"/>
</dbReference>
<dbReference type="GO" id="GO:0009882">
    <property type="term" value="F:blue light photoreceptor activity"/>
    <property type="evidence" value="ECO:0007669"/>
    <property type="project" value="InterPro"/>
</dbReference>
<sequence length="141" mass="15968">MDLYYILYISAGTNWFTGDELKDLLKVSHRNNTRDGITGLLLYGDGNFIQLLEGEKETVQCSFERISADPRHKGVTIIDSGTLTDRNFPKWSMGFKAMDSFSNTGLSGFLDPETRKLLLTEKQHKATDLLKSFIRTTRIGI</sequence>